<gene>
    <name evidence="2" type="ORF">ABDJ40_01680</name>
</gene>
<proteinExistence type="predicted"/>
<evidence type="ECO:0000259" key="1">
    <source>
        <dbReference type="Pfam" id="PF20066"/>
    </source>
</evidence>
<protein>
    <submittedName>
        <fullName evidence="2">Glyoxalase superfamily protein</fullName>
    </submittedName>
</protein>
<accession>A0ABV0G8T6</accession>
<sequence>MGPGYLTERSASVNMCSLAAYDKSPKGNDLASALKARAGELQAQSAASGSKMSRSAALEAAAHERGFRDWNAASAAGKSAPSKPAEMAIAPVWFLAEQPLPSLPPRSLGRPSKFYDSILELIRWAQQLETIATSVQRDARRKMLNLIGGRVPYVFVQDRARWDDDVYRLCDRSYDPWPGVAFTRDELAAADVLEWDDKFGGKGARGSFMVASDDALHTSEELMLRRLARVIAGIALHADLAFARQRGEVLPRGEGFRIDLKDSAQLTHANVARLLGSRDDSQHRQLRVSKDGIAYVSDIVGNNAVEGLAFRLETWVQGNGYVGLTASMDEAWVGTVQEMLRENWPKPKATLVDW</sequence>
<dbReference type="InterPro" id="IPR045517">
    <property type="entry name" value="Glyoxalase_8"/>
</dbReference>
<keyword evidence="3" id="KW-1185">Reference proteome</keyword>
<organism evidence="2 3">
    <name type="scientific">Roseateles flavus</name>
    <dbReference type="NCBI Taxonomy" id="3149041"/>
    <lineage>
        <taxon>Bacteria</taxon>
        <taxon>Pseudomonadati</taxon>
        <taxon>Pseudomonadota</taxon>
        <taxon>Betaproteobacteria</taxon>
        <taxon>Burkholderiales</taxon>
        <taxon>Sphaerotilaceae</taxon>
        <taxon>Roseateles</taxon>
    </lineage>
</organism>
<evidence type="ECO:0000313" key="2">
    <source>
        <dbReference type="EMBL" id="MEO3711471.1"/>
    </source>
</evidence>
<dbReference type="RefSeq" id="WP_347605275.1">
    <property type="nucleotide sequence ID" value="NZ_JBDPZC010000001.1"/>
</dbReference>
<dbReference type="Pfam" id="PF20066">
    <property type="entry name" value="Glyoxalase_8"/>
    <property type="match status" value="1"/>
</dbReference>
<comment type="caution">
    <text evidence="2">The sequence shown here is derived from an EMBL/GenBank/DDBJ whole genome shotgun (WGS) entry which is preliminary data.</text>
</comment>
<feature type="domain" description="Glyoxalase-related protein" evidence="1">
    <location>
        <begin position="32"/>
        <end position="84"/>
    </location>
</feature>
<dbReference type="Proteomes" id="UP001462640">
    <property type="component" value="Unassembled WGS sequence"/>
</dbReference>
<dbReference type="EMBL" id="JBDPZC010000001">
    <property type="protein sequence ID" value="MEO3711471.1"/>
    <property type="molecule type" value="Genomic_DNA"/>
</dbReference>
<reference evidence="2 3" key="1">
    <citation type="submission" date="2024-05" db="EMBL/GenBank/DDBJ databases">
        <title>Roseateles sp. 2.12 16S ribosomal RNA gene Genome sequencing and assembly.</title>
        <authorList>
            <person name="Woo H."/>
        </authorList>
    </citation>
    <scope>NUCLEOTIDE SEQUENCE [LARGE SCALE GENOMIC DNA]</scope>
    <source>
        <strain evidence="2 3">2.12</strain>
    </source>
</reference>
<name>A0ABV0G8T6_9BURK</name>
<evidence type="ECO:0000313" key="3">
    <source>
        <dbReference type="Proteomes" id="UP001462640"/>
    </source>
</evidence>